<dbReference type="Gene3D" id="3.40.47.10">
    <property type="match status" value="1"/>
</dbReference>
<dbReference type="PROSITE" id="PS52004">
    <property type="entry name" value="KS3_2"/>
    <property type="match status" value="1"/>
</dbReference>
<dbReference type="GO" id="GO:0006633">
    <property type="term" value="P:fatty acid biosynthetic process"/>
    <property type="evidence" value="ECO:0007669"/>
    <property type="project" value="TreeGrafter"/>
</dbReference>
<accession>A0A4R1F8G5</accession>
<keyword evidence="1" id="KW-0596">Phosphopantetheine</keyword>
<dbReference type="Gene3D" id="3.40.366.10">
    <property type="entry name" value="Malonyl-Coenzyme A Acyl Carrier Protein, domain 2"/>
    <property type="match status" value="1"/>
</dbReference>
<feature type="domain" description="Ketosynthase family 3 (KS3)" evidence="6">
    <location>
        <begin position="22"/>
        <end position="428"/>
    </location>
</feature>
<dbReference type="AlphaFoldDB" id="A0A4R1F8G5"/>
<dbReference type="Pfam" id="PF00550">
    <property type="entry name" value="PP-binding"/>
    <property type="match status" value="1"/>
</dbReference>
<evidence type="ECO:0000259" key="6">
    <source>
        <dbReference type="PROSITE" id="PS52004"/>
    </source>
</evidence>
<dbReference type="Pfam" id="PF02801">
    <property type="entry name" value="Ketoacyl-synt_C"/>
    <property type="match status" value="1"/>
</dbReference>
<dbReference type="PROSITE" id="PS50075">
    <property type="entry name" value="CARRIER"/>
    <property type="match status" value="1"/>
</dbReference>
<keyword evidence="4" id="KW-0511">Multifunctional enzyme</keyword>
<dbReference type="InterPro" id="IPR016035">
    <property type="entry name" value="Acyl_Trfase/lysoPLipase"/>
</dbReference>
<dbReference type="InterPro" id="IPR050091">
    <property type="entry name" value="PKS_NRPS_Biosynth_Enz"/>
</dbReference>
<dbReference type="InterPro" id="IPR020806">
    <property type="entry name" value="PKS_PP-bd"/>
</dbReference>
<evidence type="ECO:0000259" key="5">
    <source>
        <dbReference type="PROSITE" id="PS50075"/>
    </source>
</evidence>
<dbReference type="SMART" id="SM01294">
    <property type="entry name" value="PKS_PP_betabranch"/>
    <property type="match status" value="1"/>
</dbReference>
<proteinExistence type="predicted"/>
<dbReference type="Gene3D" id="1.10.1200.10">
    <property type="entry name" value="ACP-like"/>
    <property type="match status" value="1"/>
</dbReference>
<evidence type="ECO:0000313" key="8">
    <source>
        <dbReference type="Proteomes" id="UP000294856"/>
    </source>
</evidence>
<dbReference type="PANTHER" id="PTHR43775">
    <property type="entry name" value="FATTY ACID SYNTHASE"/>
    <property type="match status" value="1"/>
</dbReference>
<dbReference type="InterPro" id="IPR020841">
    <property type="entry name" value="PKS_Beta-ketoAc_synthase_dom"/>
</dbReference>
<dbReference type="InterPro" id="IPR001227">
    <property type="entry name" value="Ac_transferase_dom_sf"/>
</dbReference>
<dbReference type="InterPro" id="IPR014043">
    <property type="entry name" value="Acyl_transferase_dom"/>
</dbReference>
<evidence type="ECO:0000256" key="1">
    <source>
        <dbReference type="ARBA" id="ARBA00022450"/>
    </source>
</evidence>
<keyword evidence="2" id="KW-0597">Phosphoprotein</keyword>
<sequence>MGETEPRQRSDTDIEATAVGAAIPITISGLACRLPGATTVDRFWDLLIGGVDAIADPPAWRGPRRPGGYLSDVECFEPRFFGVSGHEAAAMDPQQRILLETVWHAMHDAHVDATALAAVTTGVFVGASNEDYAHLVRRDGAVDSYTLTGTSRTFLANRVSHILGLSGPSMVVDTGQSSSLTALHTAVTCLRSGDCDVAVVAGVHLNLDPQTDDVLDSLGVLSPTHRCRTLDSTADGIVRGEGVGVVILTTGAHQHLFGRAPYASVVATAVGHDAAAGSLTTSSSQAQARLLDAVYAETVHPDQLGYLELHGTGTRVGDPIEIDAVTAVLGSARTAADPLWVGSVKTNIGHLEAAAGIAGVIKVALSIQHGQIPPNLHFHRSAPAIDLPGSGLDVPITVQPWRGRPSERYGAVTSLGLGGSNAHVVLAGCDPVEHTASAVFPAPLLVSGSDHATLRVQAGRLRAHLAACDPTTVAARAWQTLRDPHGPVRIGSAVRDRADALLQLSSLAAGDLPADTVIERPAPGEVVFTFPGQGMQKPGMSTALYRAYPAFAEAFDKTADILNGLVERDIVDLLWQDADLDRLDYAQPLLFAIQTGLLGLLASFGITPDIVLGHSQGEITAAYAAGVLSLEDACLLVRDRGRLIDSLPPTGAMLATMASVDQVNKILPTFPTIDIAGMNGPSNTVLAGPSADLPAMAEEFRLRGIHTRTLRVARAGHCSLMRPISDELATAASRVAWMRPPQGAPRLISCLDGAEVAVDAVDTFDWPGHWAWHLCRPVRYADAVDRAHLLGGRWFVEVGPGHSLTTMTTDCLDGEVLATPLMDGDREVDAFVTAIAQAAAGGYRLNPHPATMHTDVPHYEFARNRYWYKGFDPGRADPTISAGVVTPPIRATVDPALGSAEKNSPPITELVEDLVNAAISGDITSADLDRSFTDIGLDSRAAVALRTALNRRLGRQLPRTLLFDYPSPRSLVDYLISETDT</sequence>
<dbReference type="Gene3D" id="3.30.70.3290">
    <property type="match status" value="1"/>
</dbReference>
<gene>
    <name evidence="7" type="ORF">DFR71_6179</name>
</gene>
<dbReference type="InterPro" id="IPR036736">
    <property type="entry name" value="ACP-like_sf"/>
</dbReference>
<dbReference type="InterPro" id="IPR016039">
    <property type="entry name" value="Thiolase-like"/>
</dbReference>
<dbReference type="STRING" id="1210063.GCA_001612665_05760"/>
<dbReference type="Pfam" id="PF00109">
    <property type="entry name" value="ketoacyl-synt"/>
    <property type="match status" value="1"/>
</dbReference>
<name>A0A4R1F8G5_9NOCA</name>
<dbReference type="GO" id="GO:0004312">
    <property type="term" value="F:fatty acid synthase activity"/>
    <property type="evidence" value="ECO:0007669"/>
    <property type="project" value="TreeGrafter"/>
</dbReference>
<evidence type="ECO:0000256" key="3">
    <source>
        <dbReference type="ARBA" id="ARBA00022679"/>
    </source>
</evidence>
<dbReference type="SUPFAM" id="SSF53901">
    <property type="entry name" value="Thiolase-like"/>
    <property type="match status" value="1"/>
</dbReference>
<dbReference type="EMBL" id="SMFR01000008">
    <property type="protein sequence ID" value="TCJ89890.1"/>
    <property type="molecule type" value="Genomic_DNA"/>
</dbReference>
<dbReference type="InterPro" id="IPR014031">
    <property type="entry name" value="Ketoacyl_synth_C"/>
</dbReference>
<evidence type="ECO:0000256" key="4">
    <source>
        <dbReference type="ARBA" id="ARBA00023268"/>
    </source>
</evidence>
<dbReference type="Proteomes" id="UP000294856">
    <property type="component" value="Unassembled WGS sequence"/>
</dbReference>
<evidence type="ECO:0000256" key="2">
    <source>
        <dbReference type="ARBA" id="ARBA00022553"/>
    </source>
</evidence>
<dbReference type="PANTHER" id="PTHR43775:SF37">
    <property type="entry name" value="SI:DKEY-61P9.11"/>
    <property type="match status" value="1"/>
</dbReference>
<dbReference type="SMART" id="SM00823">
    <property type="entry name" value="PKS_PP"/>
    <property type="match status" value="1"/>
</dbReference>
<comment type="caution">
    <text evidence="7">The sequence shown here is derived from an EMBL/GenBank/DDBJ whole genome shotgun (WGS) entry which is preliminary data.</text>
</comment>
<keyword evidence="3 7" id="KW-0808">Transferase</keyword>
<dbReference type="SMART" id="SM00827">
    <property type="entry name" value="PKS_AT"/>
    <property type="match status" value="1"/>
</dbReference>
<dbReference type="SMART" id="SM00825">
    <property type="entry name" value="PKS_KS"/>
    <property type="match status" value="1"/>
</dbReference>
<keyword evidence="8" id="KW-1185">Reference proteome</keyword>
<dbReference type="InterPro" id="IPR016036">
    <property type="entry name" value="Malonyl_transacylase_ACP-bd"/>
</dbReference>
<dbReference type="SUPFAM" id="SSF55048">
    <property type="entry name" value="Probable ACP-binding domain of malonyl-CoA ACP transacylase"/>
    <property type="match status" value="1"/>
</dbReference>
<dbReference type="GO" id="GO:0031177">
    <property type="term" value="F:phosphopantetheine binding"/>
    <property type="evidence" value="ECO:0007669"/>
    <property type="project" value="InterPro"/>
</dbReference>
<feature type="domain" description="Carrier" evidence="5">
    <location>
        <begin position="905"/>
        <end position="979"/>
    </location>
</feature>
<dbReference type="InterPro" id="IPR009081">
    <property type="entry name" value="PP-bd_ACP"/>
</dbReference>
<reference evidence="7 8" key="1">
    <citation type="submission" date="2019-03" db="EMBL/GenBank/DDBJ databases">
        <title>Genomic Encyclopedia of Type Strains, Phase IV (KMG-IV): sequencing the most valuable type-strain genomes for metagenomic binning, comparative biology and taxonomic classification.</title>
        <authorList>
            <person name="Goeker M."/>
        </authorList>
    </citation>
    <scope>NUCLEOTIDE SEQUENCE [LARGE SCALE GENOMIC DNA]</scope>
    <source>
        <strain evidence="7 8">DSM 44684</strain>
    </source>
</reference>
<dbReference type="InterPro" id="IPR014030">
    <property type="entry name" value="Ketoacyl_synth_N"/>
</dbReference>
<organism evidence="7 8">
    <name type="scientific">Nocardia alba</name>
    <dbReference type="NCBI Taxonomy" id="225051"/>
    <lineage>
        <taxon>Bacteria</taxon>
        <taxon>Bacillati</taxon>
        <taxon>Actinomycetota</taxon>
        <taxon>Actinomycetes</taxon>
        <taxon>Mycobacteriales</taxon>
        <taxon>Nocardiaceae</taxon>
        <taxon>Nocardia</taxon>
    </lineage>
</organism>
<dbReference type="PROSITE" id="PS51257">
    <property type="entry name" value="PROKAR_LIPOPROTEIN"/>
    <property type="match status" value="1"/>
</dbReference>
<dbReference type="OrthoDB" id="9778690at2"/>
<dbReference type="SUPFAM" id="SSF47336">
    <property type="entry name" value="ACP-like"/>
    <property type="match status" value="1"/>
</dbReference>
<dbReference type="RefSeq" id="WP_067458179.1">
    <property type="nucleotide sequence ID" value="NZ_SMFR01000008.1"/>
</dbReference>
<protein>
    <submittedName>
        <fullName evidence="7">Acyl transferase domain-containing protein</fullName>
    </submittedName>
</protein>
<dbReference type="CDD" id="cd00833">
    <property type="entry name" value="PKS"/>
    <property type="match status" value="1"/>
</dbReference>
<dbReference type="SUPFAM" id="SSF52151">
    <property type="entry name" value="FabD/lysophospholipase-like"/>
    <property type="match status" value="1"/>
</dbReference>
<evidence type="ECO:0000313" key="7">
    <source>
        <dbReference type="EMBL" id="TCJ89890.1"/>
    </source>
</evidence>
<dbReference type="Pfam" id="PF00698">
    <property type="entry name" value="Acyl_transf_1"/>
    <property type="match status" value="1"/>
</dbReference>